<dbReference type="Pfam" id="PF02659">
    <property type="entry name" value="Mntp"/>
    <property type="match status" value="1"/>
</dbReference>
<evidence type="ECO:0000256" key="2">
    <source>
        <dbReference type="ARBA" id="ARBA00022475"/>
    </source>
</evidence>
<evidence type="ECO:0000313" key="9">
    <source>
        <dbReference type="EMBL" id="NHM14367.1"/>
    </source>
</evidence>
<evidence type="ECO:0000256" key="7">
    <source>
        <dbReference type="ARBA" id="ARBA00023211"/>
    </source>
</evidence>
<evidence type="ECO:0000256" key="4">
    <source>
        <dbReference type="ARBA" id="ARBA00022989"/>
    </source>
</evidence>
<dbReference type="EMBL" id="WPCR01000007">
    <property type="protein sequence ID" value="NHM14367.1"/>
    <property type="molecule type" value="Genomic_DNA"/>
</dbReference>
<keyword evidence="2 8" id="KW-1003">Cell membrane</keyword>
<name>A0A9E6SUT5_9ACTN</name>
<dbReference type="Proteomes" id="UP000636394">
    <property type="component" value="Unassembled WGS sequence"/>
</dbReference>
<evidence type="ECO:0000313" key="10">
    <source>
        <dbReference type="EMBL" id="QTU84846.1"/>
    </source>
</evidence>
<dbReference type="InterPro" id="IPR003810">
    <property type="entry name" value="Mntp/YtaF"/>
</dbReference>
<comment type="similarity">
    <text evidence="8">Belongs to the MntP (TC 9.B.29) family.</text>
</comment>
<dbReference type="KEGG" id="ebz:J7S26_02730"/>
<gene>
    <name evidence="8" type="primary">mntP</name>
    <name evidence="9" type="ORF">GMI68_06250</name>
    <name evidence="10" type="ORF">J7S26_02730</name>
</gene>
<keyword evidence="7 8" id="KW-0464">Manganese</keyword>
<keyword evidence="1 8" id="KW-0813">Transport</keyword>
<keyword evidence="6 8" id="KW-0472">Membrane</keyword>
<evidence type="ECO:0000256" key="6">
    <source>
        <dbReference type="ARBA" id="ARBA00023136"/>
    </source>
</evidence>
<keyword evidence="3 8" id="KW-0812">Transmembrane</keyword>
<accession>A0A9E6SUT5</accession>
<evidence type="ECO:0000256" key="8">
    <source>
        <dbReference type="HAMAP-Rule" id="MF_01521"/>
    </source>
</evidence>
<feature type="transmembrane region" description="Helical" evidence="8">
    <location>
        <begin position="109"/>
        <end position="131"/>
    </location>
</feature>
<dbReference type="RefSeq" id="WP_166339588.1">
    <property type="nucleotide sequence ID" value="NZ_CP072829.1"/>
</dbReference>
<dbReference type="EMBL" id="CP072829">
    <property type="protein sequence ID" value="QTU84846.1"/>
    <property type="molecule type" value="Genomic_DNA"/>
</dbReference>
<dbReference type="PANTHER" id="PTHR35529">
    <property type="entry name" value="MANGANESE EFFLUX PUMP MNTP-RELATED"/>
    <property type="match status" value="1"/>
</dbReference>
<dbReference type="Proteomes" id="UP000671910">
    <property type="component" value="Chromosome"/>
</dbReference>
<dbReference type="InterPro" id="IPR022929">
    <property type="entry name" value="Put_MntP"/>
</dbReference>
<feature type="transmembrane region" description="Helical" evidence="8">
    <location>
        <begin position="70"/>
        <end position="89"/>
    </location>
</feature>
<evidence type="ECO:0000256" key="1">
    <source>
        <dbReference type="ARBA" id="ARBA00022448"/>
    </source>
</evidence>
<dbReference type="GO" id="GO:0005384">
    <property type="term" value="F:manganese ion transmembrane transporter activity"/>
    <property type="evidence" value="ECO:0007669"/>
    <property type="project" value="UniProtKB-UniRule"/>
</dbReference>
<keyword evidence="4 8" id="KW-1133">Transmembrane helix</keyword>
<dbReference type="AlphaFoldDB" id="A0A9E6SUT5"/>
<keyword evidence="11" id="KW-1185">Reference proteome</keyword>
<evidence type="ECO:0000256" key="3">
    <source>
        <dbReference type="ARBA" id="ARBA00022692"/>
    </source>
</evidence>
<feature type="transmembrane region" description="Helical" evidence="8">
    <location>
        <begin position="167"/>
        <end position="184"/>
    </location>
</feature>
<reference evidence="10" key="2">
    <citation type="submission" date="2021-04" db="EMBL/GenBank/DDBJ databases">
        <title>Novel species in family Eggerthellaceae.</title>
        <authorList>
            <person name="Zhang G."/>
        </authorList>
    </citation>
    <scope>NUCLEOTIDE SEQUENCE</scope>
    <source>
        <strain evidence="10">Zg-886</strain>
    </source>
</reference>
<organism evidence="10 12">
    <name type="scientific">Xiamenia xianingshaonis</name>
    <dbReference type="NCBI Taxonomy" id="2682776"/>
    <lineage>
        <taxon>Bacteria</taxon>
        <taxon>Bacillati</taxon>
        <taxon>Actinomycetota</taxon>
        <taxon>Coriobacteriia</taxon>
        <taxon>Eggerthellales</taxon>
        <taxon>Eggerthellaceae</taxon>
        <taxon>Xiamenia</taxon>
    </lineage>
</organism>
<dbReference type="GO" id="GO:0005886">
    <property type="term" value="C:plasma membrane"/>
    <property type="evidence" value="ECO:0007669"/>
    <property type="project" value="UniProtKB-SubCell"/>
</dbReference>
<dbReference type="HAMAP" id="MF_01521">
    <property type="entry name" value="MntP_pump"/>
    <property type="match status" value="1"/>
</dbReference>
<evidence type="ECO:0000313" key="12">
    <source>
        <dbReference type="Proteomes" id="UP000671910"/>
    </source>
</evidence>
<protein>
    <recommendedName>
        <fullName evidence="8">Putative manganese efflux pump MntP</fullName>
    </recommendedName>
</protein>
<keyword evidence="5 8" id="KW-0406">Ion transport</keyword>
<feature type="transmembrane region" description="Helical" evidence="8">
    <location>
        <begin position="137"/>
        <end position="160"/>
    </location>
</feature>
<evidence type="ECO:0000256" key="5">
    <source>
        <dbReference type="ARBA" id="ARBA00023065"/>
    </source>
</evidence>
<reference evidence="9 11" key="1">
    <citation type="submission" date="2019-11" db="EMBL/GenBank/DDBJ databases">
        <title>Eggerthellaceae novel genus isolated from the rectal contents of marmort.</title>
        <authorList>
            <person name="Zhang G."/>
        </authorList>
    </citation>
    <scope>NUCLEOTIDE SEQUENCE [LARGE SCALE GENOMIC DNA]</scope>
    <source>
        <strain evidence="11">zg-886</strain>
        <strain evidence="9">Zg-886</strain>
    </source>
</reference>
<dbReference type="PANTHER" id="PTHR35529:SF1">
    <property type="entry name" value="MANGANESE EFFLUX PUMP MNTP-RELATED"/>
    <property type="match status" value="1"/>
</dbReference>
<sequence length="192" mass="20172">MGLLEIFFVGIGLSMDAFAAAVCKGLCMKRIRIGQMLVIALFFGAFQGLMPVIGWALGTQFEAIVTPIDHWVAFVLLALIGGKMLWDAFHDDEDEAACDAEPRLDVRELTMLAVATSIDALAVGITLAFLGVNIVQAALVIGATTFVLSLLGVAAGSLFGSRFEKPASIAGGAVLILIGVKILLEHLGVISL</sequence>
<proteinExistence type="inferred from homology"/>
<feature type="transmembrane region" description="Helical" evidence="8">
    <location>
        <begin position="38"/>
        <end position="58"/>
    </location>
</feature>
<comment type="function">
    <text evidence="8">Probably functions as a manganese efflux pump.</text>
</comment>
<comment type="subcellular location">
    <subcellularLocation>
        <location evidence="8">Cell membrane</location>
        <topology evidence="8">Multi-pass membrane protein</topology>
    </subcellularLocation>
</comment>
<evidence type="ECO:0000313" key="11">
    <source>
        <dbReference type="Proteomes" id="UP000636394"/>
    </source>
</evidence>